<organism evidence="1 2">
    <name type="scientific">Candidatus Nephthysia bennettiae</name>
    <dbReference type="NCBI Taxonomy" id="3127016"/>
    <lineage>
        <taxon>Bacteria</taxon>
        <taxon>Bacillati</taxon>
        <taxon>Candidatus Dormiibacterota</taxon>
        <taxon>Candidatus Dormibacteria</taxon>
        <taxon>Candidatus Dormibacterales</taxon>
        <taxon>Candidatus Dormibacteraceae</taxon>
        <taxon>Candidatus Nephthysia</taxon>
    </lineage>
</organism>
<dbReference type="InterPro" id="IPR008999">
    <property type="entry name" value="Actin-crosslinking"/>
</dbReference>
<gene>
    <name evidence="1" type="ORF">JF922_01380</name>
</gene>
<dbReference type="SUPFAM" id="SSF50405">
    <property type="entry name" value="Actin-crosslinking proteins"/>
    <property type="match status" value="2"/>
</dbReference>
<evidence type="ECO:0000313" key="1">
    <source>
        <dbReference type="EMBL" id="MBJ7596726.1"/>
    </source>
</evidence>
<evidence type="ECO:0000313" key="2">
    <source>
        <dbReference type="Proteomes" id="UP000612893"/>
    </source>
</evidence>
<dbReference type="EMBL" id="JAEKNR010000020">
    <property type="protein sequence ID" value="MBJ7596726.1"/>
    <property type="molecule type" value="Genomic_DNA"/>
</dbReference>
<name>A0A934JVU9_9BACT</name>
<reference evidence="1" key="1">
    <citation type="submission" date="2020-10" db="EMBL/GenBank/DDBJ databases">
        <title>Ca. Dormibacterota MAGs.</title>
        <authorList>
            <person name="Montgomery K."/>
        </authorList>
    </citation>
    <scope>NUCLEOTIDE SEQUENCE [LARGE SCALE GENOMIC DNA]</scope>
    <source>
        <strain evidence="1">SC8812_S17_10</strain>
    </source>
</reference>
<sequence length="263" mass="28649">MSTVSQQQQTYALGFTKPGATTQTYVSVGPDSVLRATVTSIGPSETFTVQSFGSATPSFTFRSSRGTFVSVDSNTTTRVLQATATSATPQQAFSLQYVWARTIRLVTGGWVSIHPSGDYYTNGGSGQFPGKLQADAPKDWAWRTWPDGSLSGQCWCYRFLMYDLNSSGVALQSEWNNLFVSAELGYGWPYTGMLRARSSTVGPWERFDLAYQGGNFMIRSEANGLYVAAELGYGSPDYGLLRARSDVHGDWETFAIGLPSQSG</sequence>
<dbReference type="Proteomes" id="UP000612893">
    <property type="component" value="Unassembled WGS sequence"/>
</dbReference>
<accession>A0A934JVU9</accession>
<comment type="caution">
    <text evidence="1">The sequence shown here is derived from an EMBL/GenBank/DDBJ whole genome shotgun (WGS) entry which is preliminary data.</text>
</comment>
<dbReference type="AlphaFoldDB" id="A0A934JVU9"/>
<dbReference type="CDD" id="cd00257">
    <property type="entry name" value="beta-trefoil_FSCN-like"/>
    <property type="match status" value="2"/>
</dbReference>
<protein>
    <submittedName>
        <fullName evidence="1">Uncharacterized protein</fullName>
    </submittedName>
</protein>
<proteinExistence type="predicted"/>
<keyword evidence="2" id="KW-1185">Reference proteome</keyword>
<dbReference type="Gene3D" id="2.80.10.50">
    <property type="match status" value="2"/>
</dbReference>
<dbReference type="RefSeq" id="WP_338198554.1">
    <property type="nucleotide sequence ID" value="NZ_JAEKNR010000020.1"/>
</dbReference>